<dbReference type="EMBL" id="FRAP01000030">
    <property type="protein sequence ID" value="SHL46126.1"/>
    <property type="molecule type" value="Genomic_DNA"/>
</dbReference>
<dbReference type="AlphaFoldDB" id="A0A1M7AU20"/>
<dbReference type="Proteomes" id="UP000184363">
    <property type="component" value="Unassembled WGS sequence"/>
</dbReference>
<dbReference type="SUPFAM" id="SSF51735">
    <property type="entry name" value="NAD(P)-binding Rossmann-fold domains"/>
    <property type="match status" value="1"/>
</dbReference>
<name>A0A1M7AU20_PSETH</name>
<dbReference type="PRINTS" id="PR00081">
    <property type="entry name" value="GDHRDH"/>
</dbReference>
<organism evidence="2 3">
    <name type="scientific">Pseudonocardia thermophila</name>
    <dbReference type="NCBI Taxonomy" id="1848"/>
    <lineage>
        <taxon>Bacteria</taxon>
        <taxon>Bacillati</taxon>
        <taxon>Actinomycetota</taxon>
        <taxon>Actinomycetes</taxon>
        <taxon>Pseudonocardiales</taxon>
        <taxon>Pseudonocardiaceae</taxon>
        <taxon>Pseudonocardia</taxon>
    </lineage>
</organism>
<gene>
    <name evidence="2" type="ORF">SAMN05443637_1304</name>
</gene>
<sequence length="247" mass="25491">MKPEGGKSGGAVVTGAARGIGLAAARRLAAEGLAVVLVDRDADVVERAAGSLRADGHPVETRVVDLGDLDAATAAAHALLEGRSDIRYWVNNASLGPTDGRESFAEGIHGTLVLTGALCRVVAPVLAERTGAIVNVASLAAFAASGSDWYSAGKAGVLGLTRELAAQYAPSLRVNAVAPGIIRTNRTVRYTDDPDLRALVQTHLPMRRVGRPEEIAGAISFLLDDDASYVTGTTITVDGGMSVRGLR</sequence>
<dbReference type="Pfam" id="PF13561">
    <property type="entry name" value="adh_short_C2"/>
    <property type="match status" value="1"/>
</dbReference>
<dbReference type="PANTHER" id="PTHR43943:SF2">
    <property type="entry name" value="DEHYDROGENASE_REDUCTASE 4"/>
    <property type="match status" value="1"/>
</dbReference>
<evidence type="ECO:0000313" key="3">
    <source>
        <dbReference type="Proteomes" id="UP000184363"/>
    </source>
</evidence>
<evidence type="ECO:0000256" key="1">
    <source>
        <dbReference type="ARBA" id="ARBA00006484"/>
    </source>
</evidence>
<keyword evidence="3" id="KW-1185">Reference proteome</keyword>
<dbReference type="OrthoDB" id="9804774at2"/>
<accession>A0A1M7AU20</accession>
<proteinExistence type="inferred from homology"/>
<dbReference type="STRING" id="1848.SAMN05443637_1304"/>
<protein>
    <submittedName>
        <fullName evidence="2">3-oxoacyl-[acyl-carrier protein] reductase/dehydrogenase/reductase SDR family member 4</fullName>
    </submittedName>
</protein>
<dbReference type="CDD" id="cd05233">
    <property type="entry name" value="SDR_c"/>
    <property type="match status" value="1"/>
</dbReference>
<dbReference type="PRINTS" id="PR00080">
    <property type="entry name" value="SDRFAMILY"/>
</dbReference>
<dbReference type="RefSeq" id="WP_073460365.1">
    <property type="nucleotide sequence ID" value="NZ_FRAP01000030.1"/>
</dbReference>
<dbReference type="PANTHER" id="PTHR43943">
    <property type="entry name" value="DEHYDROGENASE/REDUCTASE (SDR FAMILY) MEMBER 4"/>
    <property type="match status" value="1"/>
</dbReference>
<evidence type="ECO:0000313" key="2">
    <source>
        <dbReference type="EMBL" id="SHL46126.1"/>
    </source>
</evidence>
<dbReference type="InterPro" id="IPR020904">
    <property type="entry name" value="Sc_DH/Rdtase_CS"/>
</dbReference>
<comment type="similarity">
    <text evidence="1">Belongs to the short-chain dehydrogenases/reductases (SDR) family.</text>
</comment>
<dbReference type="Gene3D" id="3.40.50.720">
    <property type="entry name" value="NAD(P)-binding Rossmann-like Domain"/>
    <property type="match status" value="1"/>
</dbReference>
<dbReference type="InterPro" id="IPR002347">
    <property type="entry name" value="SDR_fam"/>
</dbReference>
<dbReference type="InterPro" id="IPR036291">
    <property type="entry name" value="NAD(P)-bd_dom_sf"/>
</dbReference>
<reference evidence="2 3" key="1">
    <citation type="submission" date="2016-11" db="EMBL/GenBank/DDBJ databases">
        <authorList>
            <person name="Jaros S."/>
            <person name="Januszkiewicz K."/>
            <person name="Wedrychowicz H."/>
        </authorList>
    </citation>
    <scope>NUCLEOTIDE SEQUENCE [LARGE SCALE GENOMIC DNA]</scope>
    <source>
        <strain evidence="2 3">DSM 43832</strain>
    </source>
</reference>
<dbReference type="PROSITE" id="PS00061">
    <property type="entry name" value="ADH_SHORT"/>
    <property type="match status" value="1"/>
</dbReference>